<comment type="catalytic activity">
    <reaction evidence="5 6">
        <text>L-methionyl-[protein] + [thioredoxin]-disulfide + H2O = L-methionyl-(R)-S-oxide-[protein] + [thioredoxin]-dithiol</text>
        <dbReference type="Rhea" id="RHEA:24164"/>
        <dbReference type="Rhea" id="RHEA-COMP:10698"/>
        <dbReference type="Rhea" id="RHEA-COMP:10700"/>
        <dbReference type="Rhea" id="RHEA-COMP:12313"/>
        <dbReference type="Rhea" id="RHEA-COMP:12314"/>
        <dbReference type="ChEBI" id="CHEBI:15377"/>
        <dbReference type="ChEBI" id="CHEBI:16044"/>
        <dbReference type="ChEBI" id="CHEBI:29950"/>
        <dbReference type="ChEBI" id="CHEBI:45764"/>
        <dbReference type="ChEBI" id="CHEBI:50058"/>
        <dbReference type="EC" id="1.8.4.12"/>
    </reaction>
</comment>
<keyword evidence="2 6" id="KW-0479">Metal-binding</keyword>
<feature type="compositionally biased region" description="Basic and acidic residues" evidence="7">
    <location>
        <begin position="7"/>
        <end position="22"/>
    </location>
</feature>
<evidence type="ECO:0000256" key="1">
    <source>
        <dbReference type="ARBA" id="ARBA00007174"/>
    </source>
</evidence>
<evidence type="ECO:0000256" key="5">
    <source>
        <dbReference type="ARBA" id="ARBA00048488"/>
    </source>
</evidence>
<evidence type="ECO:0000259" key="8">
    <source>
        <dbReference type="PROSITE" id="PS51790"/>
    </source>
</evidence>
<dbReference type="EC" id="1.8.4.12" evidence="6"/>
<dbReference type="EMBL" id="HACG01046972">
    <property type="protein sequence ID" value="CEK93837.1"/>
    <property type="molecule type" value="Transcribed_RNA"/>
</dbReference>
<dbReference type="PROSITE" id="PS51790">
    <property type="entry name" value="MSRB"/>
    <property type="match status" value="1"/>
</dbReference>
<dbReference type="Pfam" id="PF01641">
    <property type="entry name" value="SelR"/>
    <property type="match status" value="1"/>
</dbReference>
<protein>
    <recommendedName>
        <fullName evidence="6">Peptide-methionine (R)-S-oxide reductase</fullName>
        <ecNumber evidence="6">1.8.4.12</ecNumber>
    </recommendedName>
</protein>
<dbReference type="Gene3D" id="2.170.150.20">
    <property type="entry name" value="Peptide methionine sulfoxide reductase"/>
    <property type="match status" value="1"/>
</dbReference>
<evidence type="ECO:0000256" key="3">
    <source>
        <dbReference type="ARBA" id="ARBA00022833"/>
    </source>
</evidence>
<dbReference type="NCBIfam" id="TIGR00357">
    <property type="entry name" value="peptide-methionine (R)-S-oxide reductase MsrB"/>
    <property type="match status" value="1"/>
</dbReference>
<evidence type="ECO:0000256" key="7">
    <source>
        <dbReference type="SAM" id="MobiDB-lite"/>
    </source>
</evidence>
<dbReference type="SUPFAM" id="SSF51316">
    <property type="entry name" value="Mss4-like"/>
    <property type="match status" value="1"/>
</dbReference>
<dbReference type="GO" id="GO:0006979">
    <property type="term" value="P:response to oxidative stress"/>
    <property type="evidence" value="ECO:0007669"/>
    <property type="project" value="InterPro"/>
</dbReference>
<proteinExistence type="inferred from homology"/>
<keyword evidence="3 6" id="KW-0862">Zinc</keyword>
<evidence type="ECO:0000256" key="6">
    <source>
        <dbReference type="RuleBase" id="RU365044"/>
    </source>
</evidence>
<dbReference type="InterPro" id="IPR011057">
    <property type="entry name" value="Mss4-like_sf"/>
</dbReference>
<feature type="region of interest" description="Disordered" evidence="7">
    <location>
        <begin position="1"/>
        <end position="38"/>
    </location>
</feature>
<name>A0A0B7BLR9_9EUPU</name>
<feature type="domain" description="MsrB" evidence="8">
    <location>
        <begin position="18"/>
        <end position="146"/>
    </location>
</feature>
<sequence>MSTNDSGIERPSKVQVSEEKWKATLSPEEFEVTRQHGTETPWTGALLENKQSGTYTCICCGAELFDSSTKFDSGTGWPSFYDVLNDKDVSDLPAVDKVPDNSKGRQRTEVLCGKCDAHLGHVFTDGPQPTGLRYCINSVCLKFQPEQK</sequence>
<accession>A0A0B7BLR9</accession>
<evidence type="ECO:0000256" key="4">
    <source>
        <dbReference type="ARBA" id="ARBA00023002"/>
    </source>
</evidence>
<comment type="cofactor">
    <cofactor evidence="6">
        <name>Zn(2+)</name>
        <dbReference type="ChEBI" id="CHEBI:29105"/>
    </cofactor>
    <text evidence="6">Binds 1 zinc ion per subunit.</text>
</comment>
<dbReference type="GO" id="GO:0046872">
    <property type="term" value="F:metal ion binding"/>
    <property type="evidence" value="ECO:0007669"/>
    <property type="project" value="UniProtKB-KW"/>
</dbReference>
<dbReference type="GO" id="GO:0005737">
    <property type="term" value="C:cytoplasm"/>
    <property type="evidence" value="ECO:0007669"/>
    <property type="project" value="TreeGrafter"/>
</dbReference>
<evidence type="ECO:0000313" key="9">
    <source>
        <dbReference type="EMBL" id="CEK93837.1"/>
    </source>
</evidence>
<evidence type="ECO:0000256" key="2">
    <source>
        <dbReference type="ARBA" id="ARBA00022723"/>
    </source>
</evidence>
<gene>
    <name evidence="9" type="primary">ORF197508</name>
</gene>
<dbReference type="PANTHER" id="PTHR10173:SF52">
    <property type="entry name" value="METHIONINE-R-SULFOXIDE REDUCTASE B1"/>
    <property type="match status" value="1"/>
</dbReference>
<keyword evidence="4 6" id="KW-0560">Oxidoreductase</keyword>
<dbReference type="AlphaFoldDB" id="A0A0B7BLR9"/>
<dbReference type="PANTHER" id="PTHR10173">
    <property type="entry name" value="METHIONINE SULFOXIDE REDUCTASE"/>
    <property type="match status" value="1"/>
</dbReference>
<dbReference type="GO" id="GO:0030091">
    <property type="term" value="P:protein repair"/>
    <property type="evidence" value="ECO:0007669"/>
    <property type="project" value="InterPro"/>
</dbReference>
<dbReference type="FunFam" id="2.170.150.20:FF:000001">
    <property type="entry name" value="Peptide methionine sulfoxide reductase MsrB"/>
    <property type="match status" value="1"/>
</dbReference>
<organism evidence="9">
    <name type="scientific">Arion vulgaris</name>
    <dbReference type="NCBI Taxonomy" id="1028688"/>
    <lineage>
        <taxon>Eukaryota</taxon>
        <taxon>Metazoa</taxon>
        <taxon>Spiralia</taxon>
        <taxon>Lophotrochozoa</taxon>
        <taxon>Mollusca</taxon>
        <taxon>Gastropoda</taxon>
        <taxon>Heterobranchia</taxon>
        <taxon>Euthyneura</taxon>
        <taxon>Panpulmonata</taxon>
        <taxon>Eupulmonata</taxon>
        <taxon>Stylommatophora</taxon>
        <taxon>Helicina</taxon>
        <taxon>Arionoidea</taxon>
        <taxon>Arionidae</taxon>
        <taxon>Arion</taxon>
    </lineage>
</organism>
<comment type="function">
    <text evidence="6">Methionine-sulfoxide reductase that specifically reduces methionine (R)-sulfoxide back to methionine. While in many cases methionine oxidation is the result of random oxidation following oxidative stress, methionine oxidation is also a post-translational modification that takes place on specific residues.</text>
</comment>
<comment type="similarity">
    <text evidence="1 6">Belongs to the MsrB Met sulfoxide reductase family.</text>
</comment>
<reference evidence="9" key="1">
    <citation type="submission" date="2014-12" db="EMBL/GenBank/DDBJ databases">
        <title>Insight into the proteome of Arion vulgaris.</title>
        <authorList>
            <person name="Aradska J."/>
            <person name="Bulat T."/>
            <person name="Smidak R."/>
            <person name="Sarate P."/>
            <person name="Gangsoo J."/>
            <person name="Sialana F."/>
            <person name="Bilban M."/>
            <person name="Lubec G."/>
        </authorList>
    </citation>
    <scope>NUCLEOTIDE SEQUENCE</scope>
    <source>
        <tissue evidence="9">Skin</tissue>
    </source>
</reference>
<dbReference type="InterPro" id="IPR002579">
    <property type="entry name" value="Met_Sox_Rdtase_MsrB_dom"/>
</dbReference>
<dbReference type="GO" id="GO:0033743">
    <property type="term" value="F:peptide-methionine (R)-S-oxide reductase activity"/>
    <property type="evidence" value="ECO:0007669"/>
    <property type="project" value="UniProtKB-EC"/>
</dbReference>
<dbReference type="InterPro" id="IPR028427">
    <property type="entry name" value="Met_Sox_Rdtase_MsrB"/>
</dbReference>